<sequence length="69" mass="8064">MLEYLMLQQPIEGVEQLKLELADERLTISGRTKKLLVPIPFTIALKPKEMDKRLLHFEGVTFRRPRSSL</sequence>
<protein>
    <submittedName>
        <fullName evidence="1">Uncharacterized protein</fullName>
    </submittedName>
</protein>
<reference evidence="1" key="1">
    <citation type="journal article" date="2014" name="Int. J. Syst. Evol. Microbiol.">
        <title>Complete genome sequence of Corynebacterium casei LMG S-19264T (=DSM 44701T), isolated from a smear-ripened cheese.</title>
        <authorList>
            <consortium name="US DOE Joint Genome Institute (JGI-PGF)"/>
            <person name="Walter F."/>
            <person name="Albersmeier A."/>
            <person name="Kalinowski J."/>
            <person name="Ruckert C."/>
        </authorList>
    </citation>
    <scope>NUCLEOTIDE SEQUENCE</scope>
    <source>
        <strain evidence="1">CGMCC 1.15178</strain>
    </source>
</reference>
<dbReference type="EMBL" id="BMHP01000013">
    <property type="protein sequence ID" value="GGD99988.1"/>
    <property type="molecule type" value="Genomic_DNA"/>
</dbReference>
<organism evidence="1 2">
    <name type="scientific">Paenibacillus nasutitermitis</name>
    <dbReference type="NCBI Taxonomy" id="1652958"/>
    <lineage>
        <taxon>Bacteria</taxon>
        <taxon>Bacillati</taxon>
        <taxon>Bacillota</taxon>
        <taxon>Bacilli</taxon>
        <taxon>Bacillales</taxon>
        <taxon>Paenibacillaceae</taxon>
        <taxon>Paenibacillus</taxon>
    </lineage>
</organism>
<gene>
    <name evidence="1" type="ORF">GCM10010911_68680</name>
</gene>
<dbReference type="AlphaFoldDB" id="A0A917E4H1"/>
<evidence type="ECO:0000313" key="2">
    <source>
        <dbReference type="Proteomes" id="UP000612456"/>
    </source>
</evidence>
<name>A0A917E4H1_9BACL</name>
<reference evidence="1" key="2">
    <citation type="submission" date="2020-09" db="EMBL/GenBank/DDBJ databases">
        <authorList>
            <person name="Sun Q."/>
            <person name="Zhou Y."/>
        </authorList>
    </citation>
    <scope>NUCLEOTIDE SEQUENCE</scope>
    <source>
        <strain evidence="1">CGMCC 1.15178</strain>
    </source>
</reference>
<dbReference type="Proteomes" id="UP000612456">
    <property type="component" value="Unassembled WGS sequence"/>
</dbReference>
<evidence type="ECO:0000313" key="1">
    <source>
        <dbReference type="EMBL" id="GGD99988.1"/>
    </source>
</evidence>
<proteinExistence type="predicted"/>
<comment type="caution">
    <text evidence="1">The sequence shown here is derived from an EMBL/GenBank/DDBJ whole genome shotgun (WGS) entry which is preliminary data.</text>
</comment>
<accession>A0A917E4H1</accession>
<keyword evidence="2" id="KW-1185">Reference proteome</keyword>